<dbReference type="InterPro" id="IPR000515">
    <property type="entry name" value="MetI-like"/>
</dbReference>
<comment type="subcellular location">
    <subcellularLocation>
        <location evidence="1 7">Cell membrane</location>
        <topology evidence="1 7">Multi-pass membrane protein</topology>
    </subcellularLocation>
</comment>
<keyword evidence="5 7" id="KW-1133">Transmembrane helix</keyword>
<dbReference type="InterPro" id="IPR035906">
    <property type="entry name" value="MetI-like_sf"/>
</dbReference>
<comment type="similarity">
    <text evidence="7">Belongs to the binding-protein-dependent transport system permease family.</text>
</comment>
<keyword evidence="4 7" id="KW-0812">Transmembrane</keyword>
<dbReference type="EMBL" id="LYPC01000027">
    <property type="protein sequence ID" value="OCT12160.1"/>
    <property type="molecule type" value="Genomic_DNA"/>
</dbReference>
<protein>
    <submittedName>
        <fullName evidence="9">Sugar ABC transporter permease</fullName>
    </submittedName>
</protein>
<dbReference type="InterPro" id="IPR051393">
    <property type="entry name" value="ABC_transporter_permease"/>
</dbReference>
<evidence type="ECO:0000256" key="7">
    <source>
        <dbReference type="RuleBase" id="RU363032"/>
    </source>
</evidence>
<feature type="domain" description="ABC transmembrane type-1" evidence="8">
    <location>
        <begin position="72"/>
        <end position="289"/>
    </location>
</feature>
<feature type="transmembrane region" description="Helical" evidence="7">
    <location>
        <begin position="112"/>
        <end position="132"/>
    </location>
</feature>
<evidence type="ECO:0000256" key="6">
    <source>
        <dbReference type="ARBA" id="ARBA00023136"/>
    </source>
</evidence>
<name>A0A1C0ZVN5_9BACL</name>
<sequence>MGFFREIRKNVDLYILALPGLLFLLIFAYVPMSGHLLAFKKYQLTNGIWGSPWVGFDNFKFFFQGHDWIQVTFNTLFLNGLFIIFSLLISASMAILLNEIRVKLFKKLAQSIIFLPYFISWLVVSLMVFAILNTGDGLLNKLLIAVGLPEVAWFQKSGAWPAILTIIYVWKFAGYYSVIFLASITGISSDYYEAAEIDGASRLQQIIHITVPLLRPIIIMLALLGVGRIFYGDFGMIYGIVGDNGVLFSTTDVIDTYSFRALRQLGNFSMSAAVVFYQSMMGLICILVFNGLVRKIDKDSSLF</sequence>
<evidence type="ECO:0000259" key="8">
    <source>
        <dbReference type="PROSITE" id="PS50928"/>
    </source>
</evidence>
<evidence type="ECO:0000313" key="9">
    <source>
        <dbReference type="EMBL" id="OCT12160.1"/>
    </source>
</evidence>
<dbReference type="Pfam" id="PF00528">
    <property type="entry name" value="BPD_transp_1"/>
    <property type="match status" value="1"/>
</dbReference>
<feature type="transmembrane region" description="Helical" evidence="7">
    <location>
        <begin position="268"/>
        <end position="293"/>
    </location>
</feature>
<feature type="transmembrane region" description="Helical" evidence="7">
    <location>
        <begin position="12"/>
        <end position="32"/>
    </location>
</feature>
<dbReference type="RefSeq" id="WP_065856190.1">
    <property type="nucleotide sequence ID" value="NZ_LYPC01000027.1"/>
</dbReference>
<dbReference type="OrthoDB" id="9785836at2"/>
<evidence type="ECO:0000313" key="10">
    <source>
        <dbReference type="Proteomes" id="UP000093309"/>
    </source>
</evidence>
<keyword evidence="2 7" id="KW-0813">Transport</keyword>
<proteinExistence type="inferred from homology"/>
<feature type="transmembrane region" description="Helical" evidence="7">
    <location>
        <begin position="213"/>
        <end position="231"/>
    </location>
</feature>
<dbReference type="PROSITE" id="PS50928">
    <property type="entry name" value="ABC_TM1"/>
    <property type="match status" value="1"/>
</dbReference>
<organism evidence="9 10">
    <name type="scientific">Paenibacillus pectinilyticus</name>
    <dbReference type="NCBI Taxonomy" id="512399"/>
    <lineage>
        <taxon>Bacteria</taxon>
        <taxon>Bacillati</taxon>
        <taxon>Bacillota</taxon>
        <taxon>Bacilli</taxon>
        <taxon>Bacillales</taxon>
        <taxon>Paenibacillaceae</taxon>
        <taxon>Paenibacillus</taxon>
    </lineage>
</organism>
<evidence type="ECO:0000256" key="1">
    <source>
        <dbReference type="ARBA" id="ARBA00004651"/>
    </source>
</evidence>
<evidence type="ECO:0000256" key="3">
    <source>
        <dbReference type="ARBA" id="ARBA00022475"/>
    </source>
</evidence>
<comment type="caution">
    <text evidence="9">The sequence shown here is derived from an EMBL/GenBank/DDBJ whole genome shotgun (WGS) entry which is preliminary data.</text>
</comment>
<dbReference type="GO" id="GO:0005886">
    <property type="term" value="C:plasma membrane"/>
    <property type="evidence" value="ECO:0007669"/>
    <property type="project" value="UniProtKB-SubCell"/>
</dbReference>
<dbReference type="PANTHER" id="PTHR30193">
    <property type="entry name" value="ABC TRANSPORTER PERMEASE PROTEIN"/>
    <property type="match status" value="1"/>
</dbReference>
<dbReference type="PANTHER" id="PTHR30193:SF44">
    <property type="entry name" value="LACTOSE TRANSPORT SYSTEM PERMEASE PROTEIN LACF"/>
    <property type="match status" value="1"/>
</dbReference>
<dbReference type="Gene3D" id="1.10.3720.10">
    <property type="entry name" value="MetI-like"/>
    <property type="match status" value="1"/>
</dbReference>
<dbReference type="GO" id="GO:0055085">
    <property type="term" value="P:transmembrane transport"/>
    <property type="evidence" value="ECO:0007669"/>
    <property type="project" value="InterPro"/>
</dbReference>
<feature type="transmembrane region" description="Helical" evidence="7">
    <location>
        <begin position="173"/>
        <end position="192"/>
    </location>
</feature>
<evidence type="ECO:0000256" key="2">
    <source>
        <dbReference type="ARBA" id="ARBA00022448"/>
    </source>
</evidence>
<reference evidence="10" key="1">
    <citation type="submission" date="2016-05" db="EMBL/GenBank/DDBJ databases">
        <title>Paenibacillus oryzae. sp. nov., isolated from the rice root.</title>
        <authorList>
            <person name="Zhang J."/>
            <person name="Zhang X."/>
        </authorList>
    </citation>
    <scope>NUCLEOTIDE SEQUENCE [LARGE SCALE GENOMIC DNA]</scope>
    <source>
        <strain evidence="10">KCTC13222</strain>
    </source>
</reference>
<gene>
    <name evidence="9" type="ORF">A8709_30390</name>
</gene>
<dbReference type="CDD" id="cd06261">
    <property type="entry name" value="TM_PBP2"/>
    <property type="match status" value="1"/>
</dbReference>
<feature type="transmembrane region" description="Helical" evidence="7">
    <location>
        <begin position="76"/>
        <end position="100"/>
    </location>
</feature>
<keyword evidence="6 7" id="KW-0472">Membrane</keyword>
<dbReference type="Proteomes" id="UP000093309">
    <property type="component" value="Unassembled WGS sequence"/>
</dbReference>
<evidence type="ECO:0000256" key="4">
    <source>
        <dbReference type="ARBA" id="ARBA00022692"/>
    </source>
</evidence>
<dbReference type="SUPFAM" id="SSF161098">
    <property type="entry name" value="MetI-like"/>
    <property type="match status" value="1"/>
</dbReference>
<dbReference type="AlphaFoldDB" id="A0A1C0ZVN5"/>
<accession>A0A1C0ZVN5</accession>
<keyword evidence="3" id="KW-1003">Cell membrane</keyword>
<keyword evidence="10" id="KW-1185">Reference proteome</keyword>
<dbReference type="STRING" id="512399.A8709_30390"/>
<evidence type="ECO:0000256" key="5">
    <source>
        <dbReference type="ARBA" id="ARBA00022989"/>
    </source>
</evidence>